<keyword evidence="1" id="KW-1133">Transmembrane helix</keyword>
<dbReference type="Proteomes" id="UP000825729">
    <property type="component" value="Unassembled WGS sequence"/>
</dbReference>
<comment type="caution">
    <text evidence="2">The sequence shown here is derived from an EMBL/GenBank/DDBJ whole genome shotgun (WGS) entry which is preliminary data.</text>
</comment>
<name>A0AAV7F0Q9_ARIFI</name>
<gene>
    <name evidence="2" type="ORF">H6P81_006680</name>
</gene>
<reference evidence="2 3" key="1">
    <citation type="submission" date="2021-07" db="EMBL/GenBank/DDBJ databases">
        <title>The Aristolochia fimbriata genome: insights into angiosperm evolution, floral development and chemical biosynthesis.</title>
        <authorList>
            <person name="Jiao Y."/>
        </authorList>
    </citation>
    <scope>NUCLEOTIDE SEQUENCE [LARGE SCALE GENOMIC DNA]</scope>
    <source>
        <strain evidence="2">IBCAS-2021</strain>
        <tissue evidence="2">Leaf</tissue>
    </source>
</reference>
<protein>
    <recommendedName>
        <fullName evidence="4">Transmembrane protein</fullName>
    </recommendedName>
</protein>
<dbReference type="EMBL" id="JAINDJ010000003">
    <property type="protein sequence ID" value="KAG9453776.1"/>
    <property type="molecule type" value="Genomic_DNA"/>
</dbReference>
<sequence length="217" mass="24457">MEWIKLVHHERGQQLEGSVPDTSWSKGIRSAHALLTLFAFGVLASPASAILLFVLQDFVLPSFSTFFRMTLLGVFALFAEVLLARGFQLEKTCNVANIKFIELSYKMIVLLVSASLSSDLLVVIIQVLMLLLILDKVASWLYWLEPRVGIVLLQVDYILITVAAVESYIFLTSHDIMKNLISKRKRKMGKKGGNEKVQCQNTNYQGVKMKRPADPIR</sequence>
<feature type="transmembrane region" description="Helical" evidence="1">
    <location>
        <begin position="66"/>
        <end position="87"/>
    </location>
</feature>
<evidence type="ECO:0008006" key="4">
    <source>
        <dbReference type="Google" id="ProtNLM"/>
    </source>
</evidence>
<feature type="transmembrane region" description="Helical" evidence="1">
    <location>
        <begin position="108"/>
        <end position="134"/>
    </location>
</feature>
<organism evidence="2 3">
    <name type="scientific">Aristolochia fimbriata</name>
    <name type="common">White veined hardy Dutchman's pipe vine</name>
    <dbReference type="NCBI Taxonomy" id="158543"/>
    <lineage>
        <taxon>Eukaryota</taxon>
        <taxon>Viridiplantae</taxon>
        <taxon>Streptophyta</taxon>
        <taxon>Embryophyta</taxon>
        <taxon>Tracheophyta</taxon>
        <taxon>Spermatophyta</taxon>
        <taxon>Magnoliopsida</taxon>
        <taxon>Magnoliidae</taxon>
        <taxon>Piperales</taxon>
        <taxon>Aristolochiaceae</taxon>
        <taxon>Aristolochia</taxon>
    </lineage>
</organism>
<proteinExistence type="predicted"/>
<keyword evidence="1" id="KW-0472">Membrane</keyword>
<evidence type="ECO:0000313" key="2">
    <source>
        <dbReference type="EMBL" id="KAG9453776.1"/>
    </source>
</evidence>
<evidence type="ECO:0000256" key="1">
    <source>
        <dbReference type="SAM" id="Phobius"/>
    </source>
</evidence>
<accession>A0AAV7F0Q9</accession>
<evidence type="ECO:0000313" key="3">
    <source>
        <dbReference type="Proteomes" id="UP000825729"/>
    </source>
</evidence>
<keyword evidence="1" id="KW-0812">Transmembrane</keyword>
<feature type="transmembrane region" description="Helical" evidence="1">
    <location>
        <begin position="33"/>
        <end position="54"/>
    </location>
</feature>
<dbReference type="AlphaFoldDB" id="A0AAV7F0Q9"/>
<feature type="transmembrane region" description="Helical" evidence="1">
    <location>
        <begin position="154"/>
        <end position="177"/>
    </location>
</feature>
<keyword evidence="3" id="KW-1185">Reference proteome</keyword>